<name>A0ACC2XDW4_9TREE</name>
<evidence type="ECO:0000313" key="2">
    <source>
        <dbReference type="Proteomes" id="UP001243375"/>
    </source>
</evidence>
<dbReference type="Proteomes" id="UP001243375">
    <property type="component" value="Unassembled WGS sequence"/>
</dbReference>
<keyword evidence="2" id="KW-1185">Reference proteome</keyword>
<comment type="caution">
    <text evidence="1">The sequence shown here is derived from an EMBL/GenBank/DDBJ whole genome shotgun (WGS) entry which is preliminary data.</text>
</comment>
<proteinExistence type="predicted"/>
<protein>
    <submittedName>
        <fullName evidence="1">Uncharacterized protein</fullName>
    </submittedName>
</protein>
<reference evidence="1" key="1">
    <citation type="submission" date="2023-04" db="EMBL/GenBank/DDBJ databases">
        <title>Draft Genome sequencing of Naganishia species isolated from polar environments using Oxford Nanopore Technology.</title>
        <authorList>
            <person name="Leo P."/>
            <person name="Venkateswaran K."/>
        </authorList>
    </citation>
    <scope>NUCLEOTIDE SEQUENCE</scope>
    <source>
        <strain evidence="1">MNA-CCFEE 5425</strain>
    </source>
</reference>
<accession>A0ACC2XDW4</accession>
<sequence>MKFTTISSVLLVSAVCVSAVPAPAPMVGVGEGLIDLASWSAGKVAEQFTGVEDVNGVDGKDGGMVAMGGWSWTDCGLATDAVQIKEINVNPDPPAPGKNLTVNVKAEVLKTIEEGAWAHVVVKLGLIKLLQKDFDICEEAYVPGCLLHKHFVGVLILRVWSRRNNNATVQCPIIPGSYDITQTVQLPREIPRAKFAVNVQAYDKDDEDLACVNLFVDFLPHRG</sequence>
<dbReference type="EMBL" id="JASBWU010000004">
    <property type="protein sequence ID" value="KAJ9122228.1"/>
    <property type="molecule type" value="Genomic_DNA"/>
</dbReference>
<evidence type="ECO:0000313" key="1">
    <source>
        <dbReference type="EMBL" id="KAJ9122228.1"/>
    </source>
</evidence>
<organism evidence="1 2">
    <name type="scientific">Naganishia vaughanmartiniae</name>
    <dbReference type="NCBI Taxonomy" id="1424756"/>
    <lineage>
        <taxon>Eukaryota</taxon>
        <taxon>Fungi</taxon>
        <taxon>Dikarya</taxon>
        <taxon>Basidiomycota</taxon>
        <taxon>Agaricomycotina</taxon>
        <taxon>Tremellomycetes</taxon>
        <taxon>Filobasidiales</taxon>
        <taxon>Filobasidiaceae</taxon>
        <taxon>Naganishia</taxon>
    </lineage>
</organism>
<gene>
    <name evidence="1" type="ORF">QFC22_001647</name>
</gene>